<dbReference type="AlphaFoldDB" id="A0A382CKT0"/>
<sequence length="165" mass="19307">MQNYKVHGLSEIMIFHCDMDKDAFFQMERREYSDFIDDKFASESYQAFILRESYSDNGLILDFKIGDGNEIKCNVEYSEENLLPAIEENKIRLVCWEMLEETNATVDIPDNISELTLKIKGNTYGCMDDWGNKAFEAYSFFAGNEDKNLFFESESFGNTEEKLFY</sequence>
<name>A0A382CKT0_9ZZZZ</name>
<proteinExistence type="predicted"/>
<organism evidence="1">
    <name type="scientific">marine metagenome</name>
    <dbReference type="NCBI Taxonomy" id="408172"/>
    <lineage>
        <taxon>unclassified sequences</taxon>
        <taxon>metagenomes</taxon>
        <taxon>ecological metagenomes</taxon>
    </lineage>
</organism>
<accession>A0A382CKT0</accession>
<evidence type="ECO:0000313" key="1">
    <source>
        <dbReference type="EMBL" id="SVB26828.1"/>
    </source>
</evidence>
<dbReference type="EMBL" id="UINC01035050">
    <property type="protein sequence ID" value="SVB26828.1"/>
    <property type="molecule type" value="Genomic_DNA"/>
</dbReference>
<reference evidence="1" key="1">
    <citation type="submission" date="2018-05" db="EMBL/GenBank/DDBJ databases">
        <authorList>
            <person name="Lanie J.A."/>
            <person name="Ng W.-L."/>
            <person name="Kazmierczak K.M."/>
            <person name="Andrzejewski T.M."/>
            <person name="Davidsen T.M."/>
            <person name="Wayne K.J."/>
            <person name="Tettelin H."/>
            <person name="Glass J.I."/>
            <person name="Rusch D."/>
            <person name="Podicherti R."/>
            <person name="Tsui H.-C.T."/>
            <person name="Winkler M.E."/>
        </authorList>
    </citation>
    <scope>NUCLEOTIDE SEQUENCE</scope>
</reference>
<gene>
    <name evidence="1" type="ORF">METZ01_LOCUS179682</name>
</gene>
<protein>
    <submittedName>
        <fullName evidence="1">Uncharacterized protein</fullName>
    </submittedName>
</protein>
<feature type="non-terminal residue" evidence="1">
    <location>
        <position position="165"/>
    </location>
</feature>